<proteinExistence type="inferred from homology"/>
<dbReference type="AlphaFoldDB" id="A0A5M9JC86"/>
<feature type="compositionally biased region" description="Basic and acidic residues" evidence="6">
    <location>
        <begin position="201"/>
        <end position="229"/>
    </location>
</feature>
<comment type="subcellular location">
    <subcellularLocation>
        <location evidence="1">Membrane</location>
        <topology evidence="1">Multi-pass membrane protein</topology>
    </subcellularLocation>
</comment>
<feature type="compositionally biased region" description="Polar residues" evidence="6">
    <location>
        <begin position="231"/>
        <end position="251"/>
    </location>
</feature>
<evidence type="ECO:0000256" key="4">
    <source>
        <dbReference type="ARBA" id="ARBA00022989"/>
    </source>
</evidence>
<name>A0A5M9JC86_MONFR</name>
<evidence type="ECO:0000313" key="9">
    <source>
        <dbReference type="Proteomes" id="UP000322873"/>
    </source>
</evidence>
<dbReference type="PANTHER" id="PTHR13317">
    <property type="entry name" value="TRANSMEMBRANE ANTERIOR POSTERIOR TRANSFORMATION PROTEIN 1 HOMOLOG"/>
    <property type="match status" value="1"/>
</dbReference>
<feature type="region of interest" description="Disordered" evidence="6">
    <location>
        <begin position="100"/>
        <end position="127"/>
    </location>
</feature>
<accession>A0A5M9JC86</accession>
<comment type="caution">
    <text evidence="8">The sequence shown here is derived from an EMBL/GenBank/DDBJ whole genome shotgun (WGS) entry which is preliminary data.</text>
</comment>
<evidence type="ECO:0000256" key="2">
    <source>
        <dbReference type="ARBA" id="ARBA00008803"/>
    </source>
</evidence>
<evidence type="ECO:0000256" key="1">
    <source>
        <dbReference type="ARBA" id="ARBA00004141"/>
    </source>
</evidence>
<comment type="similarity">
    <text evidence="2">Belongs to the TAPT1 family.</text>
</comment>
<dbReference type="GO" id="GO:0005789">
    <property type="term" value="C:endoplasmic reticulum membrane"/>
    <property type="evidence" value="ECO:0007669"/>
    <property type="project" value="TreeGrafter"/>
</dbReference>
<feature type="compositionally biased region" description="Pro residues" evidence="6">
    <location>
        <begin position="311"/>
        <end position="320"/>
    </location>
</feature>
<keyword evidence="9" id="KW-1185">Reference proteome</keyword>
<feature type="region of interest" description="Disordered" evidence="6">
    <location>
        <begin position="1"/>
        <end position="85"/>
    </location>
</feature>
<feature type="compositionally biased region" description="Polar residues" evidence="6">
    <location>
        <begin position="465"/>
        <end position="474"/>
    </location>
</feature>
<dbReference type="Proteomes" id="UP000322873">
    <property type="component" value="Unassembled WGS sequence"/>
</dbReference>
<feature type="region of interest" description="Disordered" evidence="6">
    <location>
        <begin position="441"/>
        <end position="515"/>
    </location>
</feature>
<dbReference type="VEuPathDB" id="FungiDB:MFRU_006g00750"/>
<evidence type="ECO:0000256" key="5">
    <source>
        <dbReference type="ARBA" id="ARBA00023136"/>
    </source>
</evidence>
<feature type="transmembrane region" description="Helical" evidence="7">
    <location>
        <begin position="982"/>
        <end position="1002"/>
    </location>
</feature>
<feature type="compositionally biased region" description="Basic and acidic residues" evidence="6">
    <location>
        <begin position="17"/>
        <end position="32"/>
    </location>
</feature>
<feature type="region of interest" description="Disordered" evidence="6">
    <location>
        <begin position="161"/>
        <end position="320"/>
    </location>
</feature>
<dbReference type="Pfam" id="PF05346">
    <property type="entry name" value="DUF747"/>
    <property type="match status" value="1"/>
</dbReference>
<keyword evidence="3 7" id="KW-0812">Transmembrane</keyword>
<evidence type="ECO:0008006" key="10">
    <source>
        <dbReference type="Google" id="ProtNLM"/>
    </source>
</evidence>
<keyword evidence="4 7" id="KW-1133">Transmembrane helix</keyword>
<feature type="compositionally biased region" description="Low complexity" evidence="6">
    <location>
        <begin position="450"/>
        <end position="464"/>
    </location>
</feature>
<reference evidence="8 9" key="1">
    <citation type="submission" date="2019-06" db="EMBL/GenBank/DDBJ databases">
        <title>Genome Sequence of the Brown Rot Fungal Pathogen Monilinia fructicola.</title>
        <authorList>
            <person name="De Miccolis Angelini R.M."/>
            <person name="Landi L."/>
            <person name="Abate D."/>
            <person name="Pollastro S."/>
            <person name="Romanazzi G."/>
            <person name="Faretra F."/>
        </authorList>
    </citation>
    <scope>NUCLEOTIDE SEQUENCE [LARGE SCALE GENOMIC DNA]</scope>
    <source>
        <strain evidence="8 9">Mfrc123</strain>
    </source>
</reference>
<sequence length="1004" mass="112392">MAVENAIYSREAGSRGGNEEQDLRSPEQDNLKKPTTQPANKDLSPFPIAETPKQLQTPSKTPSPESSLPSDAFVNEPLSRNANETPLVVQDGNWKFESLFPSENVTSQAEENGTDRLSPPPPISKTQLLHDLDVPEERVKNHRKSSLKDIGEEKVLKLSAAEMRELTSAPESLPMISPSHLDASNGDTEGQSGKRSGSDIPRMDLHDQPPDLTGHRNFDTSEINGDRQCSEGAQSNTGTKRPTITTSSRAFSAQPPPTQWSSYSKPNAGPTSPKRKPFPIARGTEPLNLNLEGLGSPTVLNGASKSSQLPDIPPPSPIPQSIPLPPMSIPTYLQLELSATRPSPLYIYRSASTEFPYESSKVKFERLLNFLLLPPQLEQVLYFGSLACLDAWLYTFTILPLRFFKALGILVSWWGHVLAKECRFITGFVYHGTSRMWQRRNERRSAESLSPTRSMSRPGRPSMSATTSYQSQAGRPSEAFRRSGTAESTPRVNGERRSRQGWGRRHRRMKSQPSSLSSYNKADLLQGAVIIFSSFFLMKLDASRMYHSIRAQSAIRLYVIYNLLEVFDRLAAALGQDIFECLFSDETLERDSDGRSRVLRPLGMFVLALIYNVVHAAALFTQVVTLNVAVNSYSNALITLLLSNQFVEVKGTVFKKFEKDNLFQLTCADVVERFQLWLMLMIIALRNIVEMGGFSSMTSSASEATSPLRTSSMLPNSFTILPVWSGEVLSPFFIVIGSEMLVDWIKHAYISKFNGVKPAIYQRFLDVLAKDYYTNAFVNQNLIKRLGLPVIPLSCLFIRAAFQTYHMFLATHLPPPLPSTATSLSVESSPATTAALEHFDTIVRKALGRSTFGLPNPDSTTPWYLPSTDDVIASLTMIVFFLGAFFVLLACKLVLGMLLLKFARNRYRTMKKREHRSYETGGKRVGGWGMVEVDDDKKRWIYDDDPETLKKLRDKERLARDKEKRREYGKNPSGTKMTIRELGVIHSVMHVPILFIIVRTLLII</sequence>
<dbReference type="PANTHER" id="PTHR13317:SF4">
    <property type="entry name" value="TRANSMEMBRANE ANTERIOR POSTERIOR TRANSFORMATION PROTEIN 1 HOMOLOG"/>
    <property type="match status" value="1"/>
</dbReference>
<feature type="compositionally biased region" description="Polar residues" evidence="6">
    <location>
        <begin position="101"/>
        <end position="111"/>
    </location>
</feature>
<feature type="compositionally biased region" description="Polar residues" evidence="6">
    <location>
        <begin position="53"/>
        <end position="69"/>
    </location>
</feature>
<evidence type="ECO:0000256" key="3">
    <source>
        <dbReference type="ARBA" id="ARBA00022692"/>
    </source>
</evidence>
<gene>
    <name evidence="8" type="ORF">EYC84_009351</name>
</gene>
<dbReference type="EMBL" id="VICG01000013">
    <property type="protein sequence ID" value="KAA8565492.1"/>
    <property type="molecule type" value="Genomic_DNA"/>
</dbReference>
<evidence type="ECO:0000313" key="8">
    <source>
        <dbReference type="EMBL" id="KAA8565492.1"/>
    </source>
</evidence>
<keyword evidence="5 7" id="KW-0472">Membrane</keyword>
<organism evidence="8 9">
    <name type="scientific">Monilinia fructicola</name>
    <name type="common">Brown rot fungus</name>
    <name type="synonym">Ciboria fructicola</name>
    <dbReference type="NCBI Taxonomy" id="38448"/>
    <lineage>
        <taxon>Eukaryota</taxon>
        <taxon>Fungi</taxon>
        <taxon>Dikarya</taxon>
        <taxon>Ascomycota</taxon>
        <taxon>Pezizomycotina</taxon>
        <taxon>Leotiomycetes</taxon>
        <taxon>Helotiales</taxon>
        <taxon>Sclerotiniaceae</taxon>
        <taxon>Monilinia</taxon>
    </lineage>
</organism>
<evidence type="ECO:0000256" key="7">
    <source>
        <dbReference type="SAM" id="Phobius"/>
    </source>
</evidence>
<feature type="transmembrane region" description="Helical" evidence="7">
    <location>
        <begin position="871"/>
        <end position="903"/>
    </location>
</feature>
<evidence type="ECO:0000256" key="6">
    <source>
        <dbReference type="SAM" id="MobiDB-lite"/>
    </source>
</evidence>
<dbReference type="InterPro" id="IPR008010">
    <property type="entry name" value="Tatp1"/>
</dbReference>
<protein>
    <recommendedName>
        <fullName evidence="10">DUF747 family protein</fullName>
    </recommendedName>
</protein>
<feature type="compositionally biased region" description="Polar residues" evidence="6">
    <location>
        <begin position="185"/>
        <end position="195"/>
    </location>
</feature>